<evidence type="ECO:0000256" key="2">
    <source>
        <dbReference type="ARBA" id="ARBA00022741"/>
    </source>
</evidence>
<evidence type="ECO:0000256" key="4">
    <source>
        <dbReference type="PROSITE-ProRule" id="PRU00409"/>
    </source>
</evidence>
<dbReference type="PANTHER" id="PTHR43585:SF2">
    <property type="entry name" value="ATP-GRASP ENZYME FSQD"/>
    <property type="match status" value="1"/>
</dbReference>
<name>A0A4S2HF93_9PROT</name>
<comment type="caution">
    <text evidence="6">The sequence shown here is derived from an EMBL/GenBank/DDBJ whole genome shotgun (WGS) entry which is preliminary data.</text>
</comment>
<keyword evidence="7" id="KW-1185">Reference proteome</keyword>
<dbReference type="PROSITE" id="PS50975">
    <property type="entry name" value="ATP_GRASP"/>
    <property type="match status" value="1"/>
</dbReference>
<feature type="domain" description="ATP-grasp" evidence="5">
    <location>
        <begin position="108"/>
        <end position="325"/>
    </location>
</feature>
<dbReference type="PANTHER" id="PTHR43585">
    <property type="entry name" value="FUMIPYRROLE BIOSYNTHESIS PROTEIN C"/>
    <property type="match status" value="1"/>
</dbReference>
<dbReference type="InterPro" id="IPR052032">
    <property type="entry name" value="ATP-dep_AA_Ligase"/>
</dbReference>
<keyword evidence="2 4" id="KW-0547">Nucleotide-binding</keyword>
<evidence type="ECO:0000256" key="3">
    <source>
        <dbReference type="ARBA" id="ARBA00022840"/>
    </source>
</evidence>
<evidence type="ECO:0000313" key="6">
    <source>
        <dbReference type="EMBL" id="TGY94740.1"/>
    </source>
</evidence>
<dbReference type="InterPro" id="IPR011761">
    <property type="entry name" value="ATP-grasp"/>
</dbReference>
<dbReference type="GO" id="GO:0016874">
    <property type="term" value="F:ligase activity"/>
    <property type="evidence" value="ECO:0007669"/>
    <property type="project" value="UniProtKB-KW"/>
</dbReference>
<gene>
    <name evidence="6" type="ORF">E5162_05595</name>
</gene>
<proteinExistence type="predicted"/>
<dbReference type="Gene3D" id="3.30.470.20">
    <property type="entry name" value="ATP-grasp fold, B domain"/>
    <property type="match status" value="1"/>
</dbReference>
<protein>
    <submittedName>
        <fullName evidence="6">ATP-grasp domain-containing protein</fullName>
    </submittedName>
</protein>
<dbReference type="PROSITE" id="PS00867">
    <property type="entry name" value="CPSASE_2"/>
    <property type="match status" value="1"/>
</dbReference>
<dbReference type="InterPro" id="IPR005479">
    <property type="entry name" value="CPAse_ATP-bd"/>
</dbReference>
<dbReference type="OrthoDB" id="8441067at2"/>
<evidence type="ECO:0000256" key="1">
    <source>
        <dbReference type="ARBA" id="ARBA00022598"/>
    </source>
</evidence>
<accession>A0A4S2HF93</accession>
<keyword evidence="3 4" id="KW-0067">ATP-binding</keyword>
<dbReference type="Proteomes" id="UP000305451">
    <property type="component" value="Unassembled WGS sequence"/>
</dbReference>
<reference evidence="6 7" key="1">
    <citation type="journal article" date="2013" name="Int. J. Syst. Evol. Microbiol.">
        <title>Marinicauda pacifica gen. nov., sp. nov., a prosthecate alphaproteobacterium of the family Hyphomonadaceae isolated from deep seawater.</title>
        <authorList>
            <person name="Zhang X.Y."/>
            <person name="Li G.W."/>
            <person name="Wang C.S."/>
            <person name="Zhang Y.J."/>
            <person name="Xu X.W."/>
            <person name="Li H."/>
            <person name="Liu A."/>
            <person name="Liu C."/>
            <person name="Xie B.B."/>
            <person name="Qin Q.L."/>
            <person name="Xu Z."/>
            <person name="Chen X.L."/>
            <person name="Zhou B.C."/>
            <person name="Zhang Y.Z."/>
        </authorList>
    </citation>
    <scope>NUCLEOTIDE SEQUENCE [LARGE SCALE GENOMIC DNA]</scope>
    <source>
        <strain evidence="6 7">P-1 km-3</strain>
    </source>
</reference>
<dbReference type="SUPFAM" id="SSF56059">
    <property type="entry name" value="Glutathione synthetase ATP-binding domain-like"/>
    <property type="match status" value="1"/>
</dbReference>
<dbReference type="GO" id="GO:0005524">
    <property type="term" value="F:ATP binding"/>
    <property type="evidence" value="ECO:0007669"/>
    <property type="project" value="UniProtKB-UniRule"/>
</dbReference>
<dbReference type="RefSeq" id="WP_135943937.1">
    <property type="nucleotide sequence ID" value="NZ_BMEI01000001.1"/>
</dbReference>
<dbReference type="AlphaFoldDB" id="A0A4S2HF93"/>
<evidence type="ECO:0000259" key="5">
    <source>
        <dbReference type="PROSITE" id="PS50975"/>
    </source>
</evidence>
<sequence>MTATIIVIGSDEYNLALIRELPGMKSAKIQPVLHHDDVQPAHGRIDFDDLYQRAKAGIEDAGGKPDAIIGDLDFPVSSLVSLLCRDFDIPYAKPEAVALCEHKWWMRREQRAAMPAQTPEVRALNPFEPEQARKDAPDFPFWLKPVKGHSSVLGFMIRDASDLDKALHACRQKIHLMGEPFNQFLARLESDFAPDSVDGNYVVAEEIISAPRQFTLEGYVFNGETTIYGGVDSVRGGALNSSFSRFQYPAELPETVVKKATEQASTFLRRIGFDSAPFNVEFFWDPETDVLNLLEINPRISKSHAPQFRMVDGHSHHKVPIDLCRGREPDMPQGKGKDAIAAKFIVRSFEADGIVERVPSKDEIAALDRILPDIDTKIHVEKGLQLSSLFYQESYSYELADLFLGGESEQMIEDAFARCVDSLHFHIKPLPLAS</sequence>
<evidence type="ECO:0000313" key="7">
    <source>
        <dbReference type="Proteomes" id="UP000305451"/>
    </source>
</evidence>
<keyword evidence="1" id="KW-0436">Ligase</keyword>
<organism evidence="6 7">
    <name type="scientific">Marinicauda pacifica</name>
    <dbReference type="NCBI Taxonomy" id="1133559"/>
    <lineage>
        <taxon>Bacteria</taxon>
        <taxon>Pseudomonadati</taxon>
        <taxon>Pseudomonadota</taxon>
        <taxon>Alphaproteobacteria</taxon>
        <taxon>Maricaulales</taxon>
        <taxon>Maricaulaceae</taxon>
        <taxon>Marinicauda</taxon>
    </lineage>
</organism>
<dbReference type="EMBL" id="SRXV01000001">
    <property type="protein sequence ID" value="TGY94740.1"/>
    <property type="molecule type" value="Genomic_DNA"/>
</dbReference>
<dbReference type="GO" id="GO:0046872">
    <property type="term" value="F:metal ion binding"/>
    <property type="evidence" value="ECO:0007669"/>
    <property type="project" value="InterPro"/>
</dbReference>